<keyword evidence="1" id="KW-0812">Transmembrane</keyword>
<proteinExistence type="predicted"/>
<keyword evidence="3" id="KW-1185">Reference proteome</keyword>
<accession>A0A1H0CPJ7</accession>
<keyword evidence="1" id="KW-0472">Membrane</keyword>
<protein>
    <submittedName>
        <fullName evidence="2">PEP-CTERM protein-sorting domain-containing protein</fullName>
    </submittedName>
</protein>
<dbReference type="RefSeq" id="WP_030428697.1">
    <property type="nucleotide sequence ID" value="NZ_JOEF01000004.1"/>
</dbReference>
<dbReference type="OrthoDB" id="3693458at2"/>
<evidence type="ECO:0000256" key="1">
    <source>
        <dbReference type="SAM" id="Phobius"/>
    </source>
</evidence>
<dbReference type="STRING" id="211114.SAMN04489726_7345"/>
<keyword evidence="1" id="KW-1133">Transmembrane helix</keyword>
<name>A0A1H0CPJ7_ALLAB</name>
<evidence type="ECO:0000313" key="2">
    <source>
        <dbReference type="EMBL" id="SDN59822.1"/>
    </source>
</evidence>
<reference evidence="2 3" key="1">
    <citation type="submission" date="2016-10" db="EMBL/GenBank/DDBJ databases">
        <authorList>
            <person name="de Groot N.N."/>
        </authorList>
    </citation>
    <scope>NUCLEOTIDE SEQUENCE [LARGE SCALE GENOMIC DNA]</scope>
    <source>
        <strain evidence="2 3">DSM 44149</strain>
    </source>
</reference>
<evidence type="ECO:0000313" key="3">
    <source>
        <dbReference type="Proteomes" id="UP000183376"/>
    </source>
</evidence>
<gene>
    <name evidence="2" type="ORF">SAMN04489726_7345</name>
</gene>
<feature type="transmembrane region" description="Helical" evidence="1">
    <location>
        <begin position="40"/>
        <end position="59"/>
    </location>
</feature>
<organism evidence="2 3">
    <name type="scientific">Allokutzneria albata</name>
    <name type="common">Kibdelosporangium albatum</name>
    <dbReference type="NCBI Taxonomy" id="211114"/>
    <lineage>
        <taxon>Bacteria</taxon>
        <taxon>Bacillati</taxon>
        <taxon>Actinomycetota</taxon>
        <taxon>Actinomycetes</taxon>
        <taxon>Pseudonocardiales</taxon>
        <taxon>Pseudonocardiaceae</taxon>
        <taxon>Allokutzneria</taxon>
    </lineage>
</organism>
<dbReference type="Proteomes" id="UP000183376">
    <property type="component" value="Chromosome I"/>
</dbReference>
<sequence>MLEVIGIIFMVQGFGSLLVKEVFNGSEWFLMEWATPYSPWAHIAVGVIGFFLAGGGAASRRRKRA</sequence>
<dbReference type="AlphaFoldDB" id="A0A1H0CPJ7"/>
<dbReference type="EMBL" id="LT629701">
    <property type="protein sequence ID" value="SDN59822.1"/>
    <property type="molecule type" value="Genomic_DNA"/>
</dbReference>